<feature type="transmembrane region" description="Helical" evidence="1">
    <location>
        <begin position="102"/>
        <end position="122"/>
    </location>
</feature>
<gene>
    <name evidence="2" type="ORF">QSG27_00695</name>
</gene>
<dbReference type="RefSeq" id="WP_306703196.1">
    <property type="nucleotide sequence ID" value="NZ_JAUJFI010000001.1"/>
</dbReference>
<dbReference type="Pfam" id="PF05145">
    <property type="entry name" value="AbrB"/>
    <property type="match status" value="1"/>
</dbReference>
<dbReference type="PANTHER" id="PTHR38457">
    <property type="entry name" value="REGULATOR ABRB-RELATED"/>
    <property type="match status" value="1"/>
</dbReference>
<dbReference type="NCBIfam" id="TIGR03082">
    <property type="entry name" value="Gneg_AbrB_dup"/>
    <property type="match status" value="1"/>
</dbReference>
<evidence type="ECO:0000313" key="3">
    <source>
        <dbReference type="Proteomes" id="UP001227317"/>
    </source>
</evidence>
<keyword evidence="1" id="KW-1133">Transmembrane helix</keyword>
<feature type="non-terminal residue" evidence="2">
    <location>
        <position position="1"/>
    </location>
</feature>
<dbReference type="EMBL" id="JAUJFI010000001">
    <property type="protein sequence ID" value="MDQ2101208.1"/>
    <property type="molecule type" value="Genomic_DNA"/>
</dbReference>
<evidence type="ECO:0000256" key="1">
    <source>
        <dbReference type="SAM" id="Phobius"/>
    </source>
</evidence>
<accession>A0ABU0WAJ2</accession>
<comment type="caution">
    <text evidence="2">The sequence shown here is derived from an EMBL/GenBank/DDBJ whole genome shotgun (WGS) entry which is preliminary data.</text>
</comment>
<dbReference type="InterPro" id="IPR007820">
    <property type="entry name" value="AbrB_fam"/>
</dbReference>
<evidence type="ECO:0000313" key="2">
    <source>
        <dbReference type="EMBL" id="MDQ2101208.1"/>
    </source>
</evidence>
<dbReference type="InterPro" id="IPR017516">
    <property type="entry name" value="AbrB_dup"/>
</dbReference>
<keyword evidence="3" id="KW-1185">Reference proteome</keyword>
<dbReference type="Proteomes" id="UP001227317">
    <property type="component" value="Unassembled WGS sequence"/>
</dbReference>
<dbReference type="PANTHER" id="PTHR38457:SF1">
    <property type="entry name" value="REGULATOR ABRB-RELATED"/>
    <property type="match status" value="1"/>
</dbReference>
<name>A0ABU0WAJ2_9PROT</name>
<feature type="transmembrane region" description="Helical" evidence="1">
    <location>
        <begin position="15"/>
        <end position="34"/>
    </location>
</feature>
<reference evidence="2 3" key="1">
    <citation type="submission" date="2023-06" db="EMBL/GenBank/DDBJ databases">
        <title>Azospirillum isscasensis sp.nov, a bacterium isolated from rhizosphere soil of rice.</title>
        <authorList>
            <person name="Wang H."/>
        </authorList>
    </citation>
    <scope>NUCLEOTIDE SEQUENCE [LARGE SCALE GENOMIC DNA]</scope>
    <source>
        <strain evidence="2 3">C340-1</strain>
    </source>
</reference>
<keyword evidence="1" id="KW-0812">Transmembrane</keyword>
<feature type="transmembrane region" description="Helical" evidence="1">
    <location>
        <begin position="41"/>
        <end position="60"/>
    </location>
</feature>
<keyword evidence="1" id="KW-0472">Membrane</keyword>
<organism evidence="2 3">
    <name type="scientific">Azospirillum isscasi</name>
    <dbReference type="NCBI Taxonomy" id="3053926"/>
    <lineage>
        <taxon>Bacteria</taxon>
        <taxon>Pseudomonadati</taxon>
        <taxon>Pseudomonadota</taxon>
        <taxon>Alphaproteobacteria</taxon>
        <taxon>Rhodospirillales</taxon>
        <taxon>Azospirillaceae</taxon>
        <taxon>Azospirillum</taxon>
    </lineage>
</organism>
<protein>
    <submittedName>
        <fullName evidence="2">AbrB family transcriptional regulator</fullName>
    </submittedName>
</protein>
<proteinExistence type="predicted"/>
<feature type="transmembrane region" description="Helical" evidence="1">
    <location>
        <begin position="66"/>
        <end position="90"/>
    </location>
</feature>
<sequence>APGLPPRPAPSDPAGALPEMALLVAGSALSGLLFQRLRVPGGVLLGAMLASALLHGSGLVDHRLPGWLLNAGFVVTGGLIGSRFGGVSLASLRAALRPSLESVALALALSSAFAWVGAWGLGLPFGQLWLAYAPGGVEAMTIVAFVLGLDTAFVGTHHVVRFAGLGFLARWWQPRRG</sequence>